<proteinExistence type="predicted"/>
<evidence type="ECO:0000313" key="9">
    <source>
        <dbReference type="EMBL" id="PIZ89203.1"/>
    </source>
</evidence>
<name>A0A2M7UYZ6_9BACT</name>
<evidence type="ECO:0000256" key="6">
    <source>
        <dbReference type="PROSITE-ProRule" id="PRU01373"/>
    </source>
</evidence>
<evidence type="ECO:0000313" key="10">
    <source>
        <dbReference type="Proteomes" id="UP000230760"/>
    </source>
</evidence>
<dbReference type="PANTHER" id="PTHR30582">
    <property type="entry name" value="L,D-TRANSPEPTIDASE"/>
    <property type="match status" value="1"/>
</dbReference>
<evidence type="ECO:0000256" key="4">
    <source>
        <dbReference type="ARBA" id="ARBA00022984"/>
    </source>
</evidence>
<feature type="transmembrane region" description="Helical" evidence="7">
    <location>
        <begin position="9"/>
        <end position="29"/>
    </location>
</feature>
<dbReference type="PANTHER" id="PTHR30582:SF2">
    <property type="entry name" value="L,D-TRANSPEPTIDASE YCIB-RELATED"/>
    <property type="match status" value="1"/>
</dbReference>
<dbReference type="GO" id="GO:0016740">
    <property type="term" value="F:transferase activity"/>
    <property type="evidence" value="ECO:0007669"/>
    <property type="project" value="UniProtKB-KW"/>
</dbReference>
<keyword evidence="2" id="KW-0808">Transferase</keyword>
<dbReference type="GO" id="GO:0018104">
    <property type="term" value="P:peptidoglycan-protein cross-linking"/>
    <property type="evidence" value="ECO:0007669"/>
    <property type="project" value="TreeGrafter"/>
</dbReference>
<dbReference type="GO" id="GO:0071972">
    <property type="term" value="F:peptidoglycan L,D-transpeptidase activity"/>
    <property type="evidence" value="ECO:0007669"/>
    <property type="project" value="TreeGrafter"/>
</dbReference>
<keyword evidence="3 6" id="KW-0133">Cell shape</keyword>
<reference evidence="10" key="1">
    <citation type="submission" date="2017-09" db="EMBL/GenBank/DDBJ databases">
        <title>Depth-based differentiation of microbial function through sediment-hosted aquifers and enrichment of novel symbionts in the deep terrestrial subsurface.</title>
        <authorList>
            <person name="Probst A.J."/>
            <person name="Ladd B."/>
            <person name="Jarett J.K."/>
            <person name="Geller-Mcgrath D.E."/>
            <person name="Sieber C.M.K."/>
            <person name="Emerson J.B."/>
            <person name="Anantharaman K."/>
            <person name="Thomas B.C."/>
            <person name="Malmstrom R."/>
            <person name="Stieglmeier M."/>
            <person name="Klingl A."/>
            <person name="Woyke T."/>
            <person name="Ryan C.M."/>
            <person name="Banfield J.F."/>
        </authorList>
    </citation>
    <scope>NUCLEOTIDE SEQUENCE [LARGE SCALE GENOMIC DNA]</scope>
</reference>
<keyword evidence="7" id="KW-1133">Transmembrane helix</keyword>
<protein>
    <recommendedName>
        <fullName evidence="8">L,D-TPase catalytic domain-containing protein</fullName>
    </recommendedName>
</protein>
<feature type="active site" description="Proton donor/acceptor" evidence="6">
    <location>
        <position position="436"/>
    </location>
</feature>
<evidence type="ECO:0000256" key="7">
    <source>
        <dbReference type="SAM" id="Phobius"/>
    </source>
</evidence>
<gene>
    <name evidence="9" type="ORF">COX90_00560</name>
</gene>
<dbReference type="Pfam" id="PF08239">
    <property type="entry name" value="SH3_3"/>
    <property type="match status" value="1"/>
</dbReference>
<dbReference type="InterPro" id="IPR038063">
    <property type="entry name" value="Transpep_catalytic_dom"/>
</dbReference>
<dbReference type="Pfam" id="PF03734">
    <property type="entry name" value="YkuD"/>
    <property type="match status" value="1"/>
</dbReference>
<feature type="domain" description="L,D-TPase catalytic" evidence="8">
    <location>
        <begin position="357"/>
        <end position="481"/>
    </location>
</feature>
<dbReference type="GO" id="GO:0008360">
    <property type="term" value="P:regulation of cell shape"/>
    <property type="evidence" value="ECO:0007669"/>
    <property type="project" value="UniProtKB-UniRule"/>
</dbReference>
<comment type="pathway">
    <text evidence="1 6">Cell wall biogenesis; peptidoglycan biosynthesis.</text>
</comment>
<dbReference type="UniPathway" id="UPA00219"/>
<dbReference type="GO" id="GO:0005576">
    <property type="term" value="C:extracellular region"/>
    <property type="evidence" value="ECO:0007669"/>
    <property type="project" value="TreeGrafter"/>
</dbReference>
<dbReference type="AlphaFoldDB" id="A0A2M7UYZ6"/>
<sequence length="493" mass="56356">MKLKITRKTALIAIVCILPLAVFFSVYFFRDKIWPKIPEYAKEYSVSSLSCNYQEKTCSKIKFDFAASEKSLNKIPKYSIQEFQEKGLTEIVFYNVSSVKSQFTYEEVINNPLIEELAYDKVGNDFLVKIKRKGPHLPAQVLQEDSIATINLPVGDENYPVISDQRPADNSAAYPIFRKIMFQATLKSPLKKATVLFQDNPVEFSAIETSPNQYLFSFSENIEKDKQYYVKTIITDDQDKTGVTSWTFEGQIPIEATLGPDRFKYLGWWGQINAIGVSVRKEPKSSSEKVGSFSSLNRVKVLKEVIGETINDNNLWYEIDGGRYPHSYVFSEFVTPLPQPEPPKEFTVPQEVKEGEYWIDVDLTKNVITLFLYDKPVFASYVSPGRPENPTIEGTFRVWYKLTKTRMRGGPPLHSYRYDLDNVPNVLYYEDSYAIHGTYWHDKFGTQQSAGCTNLAQGDAAFIFEKTTPILNPKQESIVSSKDNPGTVVHNHY</sequence>
<keyword evidence="7" id="KW-0472">Membrane</keyword>
<dbReference type="GO" id="GO:0071555">
    <property type="term" value="P:cell wall organization"/>
    <property type="evidence" value="ECO:0007669"/>
    <property type="project" value="UniProtKB-UniRule"/>
</dbReference>
<keyword evidence="7" id="KW-0812">Transmembrane</keyword>
<dbReference type="InterPro" id="IPR005490">
    <property type="entry name" value="LD_TPept_cat_dom"/>
</dbReference>
<evidence type="ECO:0000259" key="8">
    <source>
        <dbReference type="PROSITE" id="PS52029"/>
    </source>
</evidence>
<dbReference type="CDD" id="cd16913">
    <property type="entry name" value="YkuD_like"/>
    <property type="match status" value="1"/>
</dbReference>
<organism evidence="9 10">
    <name type="scientific">Candidatus Nealsonbacteria bacterium CG_4_10_14_0_2_um_filter_38_17</name>
    <dbReference type="NCBI Taxonomy" id="1974680"/>
    <lineage>
        <taxon>Bacteria</taxon>
        <taxon>Candidatus Nealsoniibacteriota</taxon>
    </lineage>
</organism>
<keyword evidence="5 6" id="KW-0961">Cell wall biogenesis/degradation</keyword>
<keyword evidence="4 6" id="KW-0573">Peptidoglycan synthesis</keyword>
<dbReference type="SUPFAM" id="SSF141523">
    <property type="entry name" value="L,D-transpeptidase catalytic domain-like"/>
    <property type="match status" value="1"/>
</dbReference>
<evidence type="ECO:0000256" key="2">
    <source>
        <dbReference type="ARBA" id="ARBA00022679"/>
    </source>
</evidence>
<comment type="caution">
    <text evidence="9">The sequence shown here is derived from an EMBL/GenBank/DDBJ whole genome shotgun (WGS) entry which is preliminary data.</text>
</comment>
<dbReference type="Proteomes" id="UP000230760">
    <property type="component" value="Unassembled WGS sequence"/>
</dbReference>
<accession>A0A2M7UYZ6</accession>
<dbReference type="Gene3D" id="2.40.440.10">
    <property type="entry name" value="L,D-transpeptidase catalytic domain-like"/>
    <property type="match status" value="1"/>
</dbReference>
<dbReference type="PROSITE" id="PS52029">
    <property type="entry name" value="LD_TPASE"/>
    <property type="match status" value="1"/>
</dbReference>
<dbReference type="InterPro" id="IPR050979">
    <property type="entry name" value="LD-transpeptidase"/>
</dbReference>
<dbReference type="Gene3D" id="2.30.30.40">
    <property type="entry name" value="SH3 Domains"/>
    <property type="match status" value="1"/>
</dbReference>
<evidence type="ECO:0000256" key="3">
    <source>
        <dbReference type="ARBA" id="ARBA00022960"/>
    </source>
</evidence>
<evidence type="ECO:0000256" key="5">
    <source>
        <dbReference type="ARBA" id="ARBA00023316"/>
    </source>
</evidence>
<feature type="active site" description="Nucleophile" evidence="6">
    <location>
        <position position="452"/>
    </location>
</feature>
<evidence type="ECO:0000256" key="1">
    <source>
        <dbReference type="ARBA" id="ARBA00004752"/>
    </source>
</evidence>
<dbReference type="EMBL" id="PFPB01000013">
    <property type="protein sequence ID" value="PIZ89203.1"/>
    <property type="molecule type" value="Genomic_DNA"/>
</dbReference>
<dbReference type="InterPro" id="IPR003646">
    <property type="entry name" value="SH3-like_bac-type"/>
</dbReference>